<dbReference type="PROSITE" id="PS51826">
    <property type="entry name" value="PSBD"/>
    <property type="match status" value="2"/>
</dbReference>
<accession>A0ABS6E860</accession>
<evidence type="ECO:0000259" key="4">
    <source>
        <dbReference type="PROSITE" id="PS51826"/>
    </source>
</evidence>
<evidence type="ECO:0000313" key="6">
    <source>
        <dbReference type="Proteomes" id="UP000749471"/>
    </source>
</evidence>
<proteinExistence type="predicted"/>
<evidence type="ECO:0000256" key="3">
    <source>
        <dbReference type="ARBA" id="ARBA00023315"/>
    </source>
</evidence>
<name>A0ABS6E860_9FIRM</name>
<keyword evidence="3" id="KW-0012">Acyltransferase</keyword>
<dbReference type="InterPro" id="IPR050743">
    <property type="entry name" value="2-oxoacid_DH_E2_comp"/>
</dbReference>
<feature type="domain" description="Peripheral subunit-binding (PSBD)" evidence="4">
    <location>
        <begin position="52"/>
        <end position="89"/>
    </location>
</feature>
<dbReference type="EMBL" id="JAHLPM010000012">
    <property type="protein sequence ID" value="MBU5439108.1"/>
    <property type="molecule type" value="Genomic_DNA"/>
</dbReference>
<organism evidence="5 6">
    <name type="scientific">Tissierella simiarum</name>
    <dbReference type="NCBI Taxonomy" id="2841534"/>
    <lineage>
        <taxon>Bacteria</taxon>
        <taxon>Bacillati</taxon>
        <taxon>Bacillota</taxon>
        <taxon>Tissierellia</taxon>
        <taxon>Tissierellales</taxon>
        <taxon>Tissierellaceae</taxon>
        <taxon>Tissierella</taxon>
    </lineage>
</organism>
<dbReference type="InterPro" id="IPR001078">
    <property type="entry name" value="2-oxoacid_DH_actylTfrase"/>
</dbReference>
<dbReference type="PANTHER" id="PTHR43178">
    <property type="entry name" value="DIHYDROLIPOAMIDE ACETYLTRANSFERASE COMPONENT OF PYRUVATE DEHYDROGENASE COMPLEX"/>
    <property type="match status" value="1"/>
</dbReference>
<comment type="cofactor">
    <cofactor evidence="1">
        <name>(R)-lipoate</name>
        <dbReference type="ChEBI" id="CHEBI:83088"/>
    </cofactor>
</comment>
<evidence type="ECO:0000256" key="2">
    <source>
        <dbReference type="ARBA" id="ARBA00022679"/>
    </source>
</evidence>
<dbReference type="Pfam" id="PF00198">
    <property type="entry name" value="2-oxoacid_dh"/>
    <property type="match status" value="1"/>
</dbReference>
<dbReference type="NCBIfam" id="NF011416">
    <property type="entry name" value="PRK14843.1"/>
    <property type="match status" value="1"/>
</dbReference>
<evidence type="ECO:0000313" key="5">
    <source>
        <dbReference type="EMBL" id="MBU5439108.1"/>
    </source>
</evidence>
<keyword evidence="2" id="KW-0808">Transferase</keyword>
<keyword evidence="6" id="KW-1185">Reference proteome</keyword>
<dbReference type="Proteomes" id="UP000749471">
    <property type="component" value="Unassembled WGS sequence"/>
</dbReference>
<sequence>MRTVSIDKVRATPVARRIAREKGIDLFNIKGSGPKGRIQKIDVENYKENELKVTPLARRIAEIEGVDINTVAGSGLAGKVTKEDVMKALGKEEIKETKEEKVEEENTKVIPMSNMRKIIAQRMSESYFTAPTFTLNMEVDMEKSLELRKEVKDHILKETGKKVTITDIVLLATTKALMKHPYVNASLDGDNIILHDYVNLAVAVGLDEGLLTPVIKNAHKMTLTEMVIAAKDIQERTMKMKLSPDELQGSTFTVSSLGMFGISHFNPIINQPNSAILGVNAITEKVVPIDGEIKIKPMMTLSLTLDHRVIDGVIGAKFLQEMKYLLENPMTMLI</sequence>
<feature type="domain" description="Peripheral subunit-binding (PSBD)" evidence="4">
    <location>
        <begin position="10"/>
        <end position="47"/>
    </location>
</feature>
<protein>
    <submittedName>
        <fullName evidence="5">Dihydrolipoamide acetyltransferase</fullName>
    </submittedName>
</protein>
<dbReference type="Pfam" id="PF02817">
    <property type="entry name" value="E3_binding"/>
    <property type="match status" value="2"/>
</dbReference>
<dbReference type="InterPro" id="IPR004167">
    <property type="entry name" value="PSBD"/>
</dbReference>
<comment type="caution">
    <text evidence="5">The sequence shown here is derived from an EMBL/GenBank/DDBJ whole genome shotgun (WGS) entry which is preliminary data.</text>
</comment>
<reference evidence="5 6" key="1">
    <citation type="submission" date="2021-06" db="EMBL/GenBank/DDBJ databases">
        <authorList>
            <person name="Sun Q."/>
            <person name="Li D."/>
        </authorList>
    </citation>
    <scope>NUCLEOTIDE SEQUENCE [LARGE SCALE GENOMIC DNA]</scope>
    <source>
        <strain evidence="5 6">MSJ-40</strain>
    </source>
</reference>
<evidence type="ECO:0000256" key="1">
    <source>
        <dbReference type="ARBA" id="ARBA00001938"/>
    </source>
</evidence>
<dbReference type="PANTHER" id="PTHR43178:SF5">
    <property type="entry name" value="LIPOAMIDE ACYLTRANSFERASE COMPONENT OF BRANCHED-CHAIN ALPHA-KETO ACID DEHYDROGENASE COMPLEX, MITOCHONDRIAL"/>
    <property type="match status" value="1"/>
</dbReference>
<gene>
    <name evidence="5" type="ORF">KQI42_13885</name>
</gene>